<sequence length="171" mass="18446">MALDPTLGVNALLTPEPIDSVAHLIQVALTPVFMLSGVASLLTLFNTRLARVSDHLEEVDHQLSDPHDESDEQERHRLLNHQRRLHRRVFALDNAIILGGVGGAATCGAALALFLGSLRNTQTASWLIFLFGAALACTVAALTAFLIDTVLSWHGLRSDGTLPRPGGTRKQ</sequence>
<organism evidence="1 2">
    <name type="scientific">Neoasaia chiangmaiensis</name>
    <dbReference type="NCBI Taxonomy" id="320497"/>
    <lineage>
        <taxon>Bacteria</taxon>
        <taxon>Pseudomonadati</taxon>
        <taxon>Pseudomonadota</taxon>
        <taxon>Alphaproteobacteria</taxon>
        <taxon>Acetobacterales</taxon>
        <taxon>Acetobacteraceae</taxon>
        <taxon>Neoasaia</taxon>
    </lineage>
</organism>
<dbReference type="Pfam" id="PF11026">
    <property type="entry name" value="DUF2721"/>
    <property type="match status" value="1"/>
</dbReference>
<proteinExistence type="predicted"/>
<dbReference type="InterPro" id="IPR021279">
    <property type="entry name" value="DUF2721"/>
</dbReference>
<protein>
    <submittedName>
        <fullName evidence="1">Uncharacterized protein</fullName>
    </submittedName>
</protein>
<keyword evidence="2" id="KW-1185">Reference proteome</keyword>
<evidence type="ECO:0000313" key="1">
    <source>
        <dbReference type="EMBL" id="AQS88576.1"/>
    </source>
</evidence>
<gene>
    <name evidence="1" type="ORF">A0U93_12225</name>
</gene>
<reference evidence="1 2" key="1">
    <citation type="submission" date="2016-03" db="EMBL/GenBank/DDBJ databases">
        <title>Acetic acid bacteria sequencing.</title>
        <authorList>
            <person name="Brandt J."/>
            <person name="Jakob F."/>
            <person name="Vogel R.F."/>
        </authorList>
    </citation>
    <scope>NUCLEOTIDE SEQUENCE [LARGE SCALE GENOMIC DNA]</scope>
    <source>
        <strain evidence="1 2">NBRC 101099</strain>
    </source>
</reference>
<evidence type="ECO:0000313" key="2">
    <source>
        <dbReference type="Proteomes" id="UP000188604"/>
    </source>
</evidence>
<dbReference type="RefSeq" id="WP_077807611.1">
    <property type="nucleotide sequence ID" value="NZ_BJXS01000006.1"/>
</dbReference>
<dbReference type="AlphaFoldDB" id="A0A1U9KRX4"/>
<dbReference type="Proteomes" id="UP000188604">
    <property type="component" value="Chromosome"/>
</dbReference>
<dbReference type="OrthoDB" id="5396182at2"/>
<dbReference type="EMBL" id="CP014691">
    <property type="protein sequence ID" value="AQS88576.1"/>
    <property type="molecule type" value="Genomic_DNA"/>
</dbReference>
<dbReference type="STRING" id="320497.A0U93_12225"/>
<name>A0A1U9KRX4_9PROT</name>
<dbReference type="KEGG" id="nch:A0U93_12225"/>
<accession>A0A1U9KRX4</accession>